<dbReference type="AlphaFoldDB" id="A0A1A3NGY5"/>
<accession>A0A1A3NGY5</accession>
<evidence type="ECO:0000313" key="4">
    <source>
        <dbReference type="Proteomes" id="UP000093819"/>
    </source>
</evidence>
<keyword evidence="2" id="KW-1133">Transmembrane helix</keyword>
<sequence length="170" mass="18213">MLNKIIGPLIVVLIGLCALGFGIAFATEKVPECDGKMMHRADTCRQPKRGTNTYDEQLTADHSMGLVMVGGGAAVMIGGVVKGIRNYRRRPGVPRQQASGGAQYYAQSGGPSHYPPPGVPQQYPPPSGPPQYPRPDSPPRYPPPQYPPPQYPPPGPPLRTPPRYPPPGQG</sequence>
<feature type="compositionally biased region" description="Low complexity" evidence="1">
    <location>
        <begin position="96"/>
        <end position="110"/>
    </location>
</feature>
<evidence type="ECO:0000313" key="3">
    <source>
        <dbReference type="EMBL" id="OBK20605.1"/>
    </source>
</evidence>
<feature type="compositionally biased region" description="Pro residues" evidence="1">
    <location>
        <begin position="113"/>
        <end position="170"/>
    </location>
</feature>
<proteinExistence type="predicted"/>
<evidence type="ECO:0000256" key="1">
    <source>
        <dbReference type="SAM" id="MobiDB-lite"/>
    </source>
</evidence>
<dbReference type="OrthoDB" id="4753814at2"/>
<protein>
    <submittedName>
        <fullName evidence="3">Uncharacterized protein</fullName>
    </submittedName>
</protein>
<organism evidence="3 4">
    <name type="scientific">Mycobacterium asiaticum</name>
    <dbReference type="NCBI Taxonomy" id="1790"/>
    <lineage>
        <taxon>Bacteria</taxon>
        <taxon>Bacillati</taxon>
        <taxon>Actinomycetota</taxon>
        <taxon>Actinomycetes</taxon>
        <taxon>Mycobacteriales</taxon>
        <taxon>Mycobacteriaceae</taxon>
        <taxon>Mycobacterium</taxon>
    </lineage>
</organism>
<evidence type="ECO:0000256" key="2">
    <source>
        <dbReference type="SAM" id="Phobius"/>
    </source>
</evidence>
<feature type="transmembrane region" description="Helical" evidence="2">
    <location>
        <begin position="63"/>
        <end position="81"/>
    </location>
</feature>
<keyword evidence="2" id="KW-0812">Transmembrane</keyword>
<gene>
    <name evidence="3" type="ORF">A5635_24725</name>
</gene>
<keyword evidence="2" id="KW-0472">Membrane</keyword>
<feature type="region of interest" description="Disordered" evidence="1">
    <location>
        <begin position="88"/>
        <end position="170"/>
    </location>
</feature>
<comment type="caution">
    <text evidence="3">The sequence shown here is derived from an EMBL/GenBank/DDBJ whole genome shotgun (WGS) entry which is preliminary data.</text>
</comment>
<dbReference type="Proteomes" id="UP000093819">
    <property type="component" value="Unassembled WGS sequence"/>
</dbReference>
<dbReference type="RefSeq" id="WP_065036143.1">
    <property type="nucleotide sequence ID" value="NZ_LZLR01000128.1"/>
</dbReference>
<dbReference type="EMBL" id="LZLR01000128">
    <property type="protein sequence ID" value="OBK20605.1"/>
    <property type="molecule type" value="Genomic_DNA"/>
</dbReference>
<name>A0A1A3NGY5_MYCAS</name>
<reference evidence="3 4" key="1">
    <citation type="submission" date="2016-06" db="EMBL/GenBank/DDBJ databases">
        <authorList>
            <person name="Kjaerup R.B."/>
            <person name="Dalgaard T.S."/>
            <person name="Juul-Madsen H.R."/>
        </authorList>
    </citation>
    <scope>NUCLEOTIDE SEQUENCE [LARGE SCALE GENOMIC DNA]</scope>
    <source>
        <strain evidence="3 4">1245335.1</strain>
    </source>
</reference>